<keyword evidence="3" id="KW-1185">Reference proteome</keyword>
<accession>A0AAW5K2X2</accession>
<gene>
    <name evidence="2" type="ORF">NE630_07095</name>
</gene>
<evidence type="ECO:0000313" key="2">
    <source>
        <dbReference type="EMBL" id="MCQ4814194.1"/>
    </source>
</evidence>
<evidence type="ECO:0000259" key="1">
    <source>
        <dbReference type="Pfam" id="PF12804"/>
    </source>
</evidence>
<dbReference type="Proteomes" id="UP001205919">
    <property type="component" value="Unassembled WGS sequence"/>
</dbReference>
<dbReference type="InterPro" id="IPR029044">
    <property type="entry name" value="Nucleotide-diphossugar_trans"/>
</dbReference>
<dbReference type="EMBL" id="JANFYT010000012">
    <property type="protein sequence ID" value="MCQ4814194.1"/>
    <property type="molecule type" value="Genomic_DNA"/>
</dbReference>
<dbReference type="InterPro" id="IPR025877">
    <property type="entry name" value="MobA-like_NTP_Trfase"/>
</dbReference>
<evidence type="ECO:0000313" key="3">
    <source>
        <dbReference type="Proteomes" id="UP001205919"/>
    </source>
</evidence>
<dbReference type="PANTHER" id="PTHR43777:SF1">
    <property type="entry name" value="MOLYBDENUM COFACTOR CYTIDYLYLTRANSFERASE"/>
    <property type="match status" value="1"/>
</dbReference>
<dbReference type="AlphaFoldDB" id="A0AAW5K2X2"/>
<name>A0AAW5K2X2_9BACT</name>
<comment type="caution">
    <text evidence="2">The sequence shown here is derived from an EMBL/GenBank/DDBJ whole genome shotgun (WGS) entry which is preliminary data.</text>
</comment>
<proteinExistence type="predicted"/>
<dbReference type="Pfam" id="PF12804">
    <property type="entry name" value="NTP_transf_3"/>
    <property type="match status" value="1"/>
</dbReference>
<protein>
    <submittedName>
        <fullName evidence="2">Nucleotidyltransferase family protein</fullName>
    </submittedName>
</protein>
<dbReference type="RefSeq" id="WP_008709050.1">
    <property type="nucleotide sequence ID" value="NZ_CABKQM010000002.1"/>
</dbReference>
<organism evidence="2 3">
    <name type="scientific">Cloacibacillus evryensis</name>
    <dbReference type="NCBI Taxonomy" id="508460"/>
    <lineage>
        <taxon>Bacteria</taxon>
        <taxon>Thermotogati</taxon>
        <taxon>Synergistota</taxon>
        <taxon>Synergistia</taxon>
        <taxon>Synergistales</taxon>
        <taxon>Synergistaceae</taxon>
        <taxon>Cloacibacillus</taxon>
    </lineage>
</organism>
<reference evidence="2 3" key="1">
    <citation type="submission" date="2022-06" db="EMBL/GenBank/DDBJ databases">
        <title>Isolation of gut microbiota from human fecal samples.</title>
        <authorList>
            <person name="Pamer E.G."/>
            <person name="Barat B."/>
            <person name="Waligurski E."/>
            <person name="Medina S."/>
            <person name="Paddock L."/>
            <person name="Mostad J."/>
        </authorList>
    </citation>
    <scope>NUCLEOTIDE SEQUENCE [LARGE SCALE GENOMIC DNA]</scope>
    <source>
        <strain evidence="2 3">DFI.9.90</strain>
    </source>
</reference>
<dbReference type="SUPFAM" id="SSF53448">
    <property type="entry name" value="Nucleotide-diphospho-sugar transferases"/>
    <property type="match status" value="1"/>
</dbReference>
<sequence>MNVILLGAGLSKRMGRQKLLLPFGDRSVIETVIGNLRDAGARMIYAVLSREVAEALGPAAGPLTVRVNEEPERGQSSSLSIGLDMLPAGEDFCIMLGDLPLARAADIAALAERFKALPPEKSVLAPCRGGAFGHPMFYRALWRERFRGAEGDVGGKKILMRYEGEIERAEAPDCHFKDMDTPEEYQERLAVNRRLDAPSAS</sequence>
<dbReference type="GO" id="GO:0016779">
    <property type="term" value="F:nucleotidyltransferase activity"/>
    <property type="evidence" value="ECO:0007669"/>
    <property type="project" value="UniProtKB-ARBA"/>
</dbReference>
<feature type="domain" description="MobA-like NTP transferase" evidence="1">
    <location>
        <begin position="3"/>
        <end position="162"/>
    </location>
</feature>
<dbReference type="PANTHER" id="PTHR43777">
    <property type="entry name" value="MOLYBDENUM COFACTOR CYTIDYLYLTRANSFERASE"/>
    <property type="match status" value="1"/>
</dbReference>
<dbReference type="Gene3D" id="3.90.550.10">
    <property type="entry name" value="Spore Coat Polysaccharide Biosynthesis Protein SpsA, Chain A"/>
    <property type="match status" value="1"/>
</dbReference>
<dbReference type="CDD" id="cd04182">
    <property type="entry name" value="GT_2_like_f"/>
    <property type="match status" value="1"/>
</dbReference>